<feature type="transmembrane region" description="Helical" evidence="1">
    <location>
        <begin position="56"/>
        <end position="80"/>
    </location>
</feature>
<reference evidence="2 3" key="1">
    <citation type="submission" date="2019-07" db="EMBL/GenBank/DDBJ databases">
        <authorList>
            <person name="Kim J.K."/>
            <person name="Cheong H.-M."/>
            <person name="Choi Y."/>
            <person name="Hwang K.J."/>
            <person name="Lee S."/>
            <person name="Choi C."/>
        </authorList>
    </citation>
    <scope>NUCLEOTIDE SEQUENCE [LARGE SCALE GENOMIC DNA]</scope>
    <source>
        <strain evidence="2 3">KS 22</strain>
    </source>
</reference>
<gene>
    <name evidence="2" type="ORF">FPL14_00595</name>
</gene>
<evidence type="ECO:0000256" key="1">
    <source>
        <dbReference type="SAM" id="Phobius"/>
    </source>
</evidence>
<proteinExistence type="predicted"/>
<dbReference type="AlphaFoldDB" id="A0A7G5BSD5"/>
<feature type="transmembrane region" description="Helical" evidence="1">
    <location>
        <begin position="6"/>
        <end position="22"/>
    </location>
</feature>
<evidence type="ECO:0000313" key="3">
    <source>
        <dbReference type="Proteomes" id="UP000515679"/>
    </source>
</evidence>
<keyword evidence="1" id="KW-1133">Transmembrane helix</keyword>
<organism evidence="2 3">
    <name type="scientific">Cohnella cholangitidis</name>
    <dbReference type="NCBI Taxonomy" id="2598458"/>
    <lineage>
        <taxon>Bacteria</taxon>
        <taxon>Bacillati</taxon>
        <taxon>Bacillota</taxon>
        <taxon>Bacilli</taxon>
        <taxon>Bacillales</taxon>
        <taxon>Paenibacillaceae</taxon>
        <taxon>Cohnella</taxon>
    </lineage>
</organism>
<dbReference type="Proteomes" id="UP000515679">
    <property type="component" value="Chromosome"/>
</dbReference>
<keyword evidence="1" id="KW-0812">Transmembrane</keyword>
<dbReference type="KEGG" id="cchl:FPL14_00595"/>
<feature type="transmembrane region" description="Helical" evidence="1">
    <location>
        <begin position="29"/>
        <end position="44"/>
    </location>
</feature>
<sequence>MHGPGYIIAWIVLVLLPICALWRRSWWPLLIYAVGLMVFIYAIVRDNGEWNDLADFTTLIVIVIPIYLVGSVVWVSMNLYKRAARKENK</sequence>
<evidence type="ECO:0000313" key="2">
    <source>
        <dbReference type="EMBL" id="QMV39869.1"/>
    </source>
</evidence>
<accession>A0A7G5BSD5</accession>
<name>A0A7G5BSD5_9BACL</name>
<keyword evidence="3" id="KW-1185">Reference proteome</keyword>
<protein>
    <submittedName>
        <fullName evidence="2">Uncharacterized protein</fullName>
    </submittedName>
</protein>
<dbReference type="EMBL" id="CP041969">
    <property type="protein sequence ID" value="QMV39869.1"/>
    <property type="molecule type" value="Genomic_DNA"/>
</dbReference>
<keyword evidence="1" id="KW-0472">Membrane</keyword>
<dbReference type="RefSeq" id="WP_182301201.1">
    <property type="nucleotide sequence ID" value="NZ_CP041969.1"/>
</dbReference>